<feature type="region of interest" description="Disordered" evidence="1">
    <location>
        <begin position="1"/>
        <end position="85"/>
    </location>
</feature>
<name>A0A9N9ATU6_9GLOM</name>
<reference evidence="2" key="1">
    <citation type="submission" date="2021-06" db="EMBL/GenBank/DDBJ databases">
        <authorList>
            <person name="Kallberg Y."/>
            <person name="Tangrot J."/>
            <person name="Rosling A."/>
        </authorList>
    </citation>
    <scope>NUCLEOTIDE SEQUENCE</scope>
    <source>
        <strain evidence="2">FL966</strain>
    </source>
</reference>
<evidence type="ECO:0000256" key="1">
    <source>
        <dbReference type="SAM" id="MobiDB-lite"/>
    </source>
</evidence>
<accession>A0A9N9ATU6</accession>
<evidence type="ECO:0000313" key="3">
    <source>
        <dbReference type="Proteomes" id="UP000789759"/>
    </source>
</evidence>
<evidence type="ECO:0000313" key="2">
    <source>
        <dbReference type="EMBL" id="CAG8543053.1"/>
    </source>
</evidence>
<gene>
    <name evidence="2" type="ORF">CPELLU_LOCUS4389</name>
</gene>
<organism evidence="2 3">
    <name type="scientific">Cetraspora pellucida</name>
    <dbReference type="NCBI Taxonomy" id="1433469"/>
    <lineage>
        <taxon>Eukaryota</taxon>
        <taxon>Fungi</taxon>
        <taxon>Fungi incertae sedis</taxon>
        <taxon>Mucoromycota</taxon>
        <taxon>Glomeromycotina</taxon>
        <taxon>Glomeromycetes</taxon>
        <taxon>Diversisporales</taxon>
        <taxon>Gigasporaceae</taxon>
        <taxon>Cetraspora</taxon>
    </lineage>
</organism>
<dbReference type="AlphaFoldDB" id="A0A9N9ATU6"/>
<feature type="compositionally biased region" description="Polar residues" evidence="1">
    <location>
        <begin position="76"/>
        <end position="85"/>
    </location>
</feature>
<feature type="compositionally biased region" description="Basic residues" evidence="1">
    <location>
        <begin position="7"/>
        <end position="18"/>
    </location>
</feature>
<dbReference type="Proteomes" id="UP000789759">
    <property type="component" value="Unassembled WGS sequence"/>
</dbReference>
<protein>
    <submittedName>
        <fullName evidence="2">2060_t:CDS:1</fullName>
    </submittedName>
</protein>
<dbReference type="EMBL" id="CAJVQA010002312">
    <property type="protein sequence ID" value="CAG8543053.1"/>
    <property type="molecule type" value="Genomic_DNA"/>
</dbReference>
<sequence>MSSLIPKKPKFLNTRARKKDFDLSSEQEKTPIVEAETANTSYLPNSKPNKSNNQGDKNWVSNIEQEEKPVGKGKQKATSSTKILNGNKQTYQKMQTENISSSPKNPYISNMITEQDGLNTNVLNPNHLKENDSINTIDDQNLTFEKNTTSIFISKHSSPSIKANHKNTNNETPATNYDQYITIEPLDCNKKNKTEEKEFTLVISKKNN</sequence>
<proteinExistence type="predicted"/>
<feature type="compositionally biased region" description="Polar residues" evidence="1">
    <location>
        <begin position="37"/>
        <end position="63"/>
    </location>
</feature>
<keyword evidence="3" id="KW-1185">Reference proteome</keyword>
<comment type="caution">
    <text evidence="2">The sequence shown here is derived from an EMBL/GenBank/DDBJ whole genome shotgun (WGS) entry which is preliminary data.</text>
</comment>
<feature type="compositionally biased region" description="Basic and acidic residues" evidence="1">
    <location>
        <begin position="19"/>
        <end position="31"/>
    </location>
</feature>